<dbReference type="OrthoDB" id="120354at2759"/>
<reference evidence="2 3" key="1">
    <citation type="submission" date="2013-11" db="EMBL/GenBank/DDBJ databases">
        <title>The Genome Sequence of Phytophthora parasitica P1976.</title>
        <authorList>
            <consortium name="The Broad Institute Genomics Platform"/>
            <person name="Russ C."/>
            <person name="Tyler B."/>
            <person name="Panabieres F."/>
            <person name="Shan W."/>
            <person name="Tripathy S."/>
            <person name="Grunwald N."/>
            <person name="Machado M."/>
            <person name="Johnson C.S."/>
            <person name="Walker B."/>
            <person name="Young S."/>
            <person name="Zeng Q."/>
            <person name="Gargeya S."/>
            <person name="Fitzgerald M."/>
            <person name="Haas B."/>
            <person name="Abouelleil A."/>
            <person name="Allen A.W."/>
            <person name="Alvarado L."/>
            <person name="Arachchi H.M."/>
            <person name="Berlin A.M."/>
            <person name="Chapman S.B."/>
            <person name="Gainer-Dewar J."/>
            <person name="Goldberg J."/>
            <person name="Griggs A."/>
            <person name="Gujja S."/>
            <person name="Hansen M."/>
            <person name="Howarth C."/>
            <person name="Imamovic A."/>
            <person name="Ireland A."/>
            <person name="Larimer J."/>
            <person name="McCowan C."/>
            <person name="Murphy C."/>
            <person name="Pearson M."/>
            <person name="Poon T.W."/>
            <person name="Priest M."/>
            <person name="Roberts A."/>
            <person name="Saif S."/>
            <person name="Shea T."/>
            <person name="Sisk P."/>
            <person name="Sykes S."/>
            <person name="Wortman J."/>
            <person name="Nusbaum C."/>
            <person name="Birren B."/>
        </authorList>
    </citation>
    <scope>NUCLEOTIDE SEQUENCE [LARGE SCALE GENOMIC DNA]</scope>
    <source>
        <strain evidence="2 3">P1976</strain>
    </source>
</reference>
<organism evidence="2 3">
    <name type="scientific">Phytophthora nicotianae P1976</name>
    <dbReference type="NCBI Taxonomy" id="1317066"/>
    <lineage>
        <taxon>Eukaryota</taxon>
        <taxon>Sar</taxon>
        <taxon>Stramenopiles</taxon>
        <taxon>Oomycota</taxon>
        <taxon>Peronosporomycetes</taxon>
        <taxon>Peronosporales</taxon>
        <taxon>Peronosporaceae</taxon>
        <taxon>Phytophthora</taxon>
    </lineage>
</organism>
<accession>A0A081A7A9</accession>
<evidence type="ECO:0000313" key="3">
    <source>
        <dbReference type="Proteomes" id="UP000028582"/>
    </source>
</evidence>
<gene>
    <name evidence="2" type="ORF">F444_09570</name>
</gene>
<evidence type="ECO:0000256" key="1">
    <source>
        <dbReference type="SAM" id="MobiDB-lite"/>
    </source>
</evidence>
<sequence>MVDKLKVELKQALRSYMDGMLDKICVDFEEHVDLSCSQPSTALEGAEFDRYFDCCRQLVKYIAKTMDTSSDFVEKMDCVILASRNDASKAMLDAVMKQDVWFCRRRDIHFNKQVDVEKSSASTQTLGKRKPLQSKPSTKRYRMDKPPTAKFMDASSSPEEEMLVDSDAELQVIEILESEDEDNDEAEDDIESISMESAVNEEQEEEKDTTGSTEVVKNLCLLKPQYPGQLEAIRAWIHDLNKLLDAKWCIPPVGYFCSRNCARGEAVVNCMWQSIEVHLDECQNERCELKTRVELGQTKHLIEVKQLEICGVRHDLKEKKVNWSMAVHYYDESCWVGDQASHDSEITMLEDMLKRKRHELSIVEYKKNALCARMDTIRLDWRDEDSDNHGGNALHYIRKM</sequence>
<proteinExistence type="predicted"/>
<name>A0A081A7A9_PHYNI</name>
<comment type="caution">
    <text evidence="2">The sequence shown here is derived from an EMBL/GenBank/DDBJ whole genome shotgun (WGS) entry which is preliminary data.</text>
</comment>
<dbReference type="EMBL" id="ANJA01001757">
    <property type="protein sequence ID" value="ETO74770.1"/>
    <property type="molecule type" value="Genomic_DNA"/>
</dbReference>
<evidence type="ECO:0000313" key="2">
    <source>
        <dbReference type="EMBL" id="ETO74770.1"/>
    </source>
</evidence>
<dbReference type="Proteomes" id="UP000028582">
    <property type="component" value="Unassembled WGS sequence"/>
</dbReference>
<protein>
    <submittedName>
        <fullName evidence="2">Uncharacterized protein</fullName>
    </submittedName>
</protein>
<feature type="compositionally biased region" description="Basic residues" evidence="1">
    <location>
        <begin position="127"/>
        <end position="140"/>
    </location>
</feature>
<feature type="region of interest" description="Disordered" evidence="1">
    <location>
        <begin position="119"/>
        <end position="158"/>
    </location>
</feature>
<dbReference type="AlphaFoldDB" id="A0A081A7A9"/>